<evidence type="ECO:0008006" key="3">
    <source>
        <dbReference type="Google" id="ProtNLM"/>
    </source>
</evidence>
<sequence>MLGIFRTNIQTTKDKSDVIDAIVAQLPVTACSVDLEDCDKVLRIDSPVIFAPETIINLVADLGFDCQILD</sequence>
<dbReference type="STRING" id="408074.SAMN05660909_00116"/>
<keyword evidence="2" id="KW-1185">Reference proteome</keyword>
<organism evidence="1 2">
    <name type="scientific">Chitinophaga terrae</name>
    <name type="common">ex Kim and Jung 2007</name>
    <dbReference type="NCBI Taxonomy" id="408074"/>
    <lineage>
        <taxon>Bacteria</taxon>
        <taxon>Pseudomonadati</taxon>
        <taxon>Bacteroidota</taxon>
        <taxon>Chitinophagia</taxon>
        <taxon>Chitinophagales</taxon>
        <taxon>Chitinophagaceae</taxon>
        <taxon>Chitinophaga</taxon>
    </lineage>
</organism>
<dbReference type="OrthoDB" id="1036397at2"/>
<accession>A0A1H3WWS7</accession>
<evidence type="ECO:0000313" key="2">
    <source>
        <dbReference type="Proteomes" id="UP000199656"/>
    </source>
</evidence>
<protein>
    <recommendedName>
        <fullName evidence="3">HMA domain-containing protein</fullName>
    </recommendedName>
</protein>
<dbReference type="AlphaFoldDB" id="A0A1H3WWS7"/>
<dbReference type="Proteomes" id="UP000199656">
    <property type="component" value="Unassembled WGS sequence"/>
</dbReference>
<dbReference type="RefSeq" id="WP_089757543.1">
    <property type="nucleotide sequence ID" value="NZ_BKAT01000015.1"/>
</dbReference>
<name>A0A1H3WWS7_9BACT</name>
<proteinExistence type="predicted"/>
<reference evidence="2" key="1">
    <citation type="submission" date="2016-10" db="EMBL/GenBank/DDBJ databases">
        <authorList>
            <person name="Varghese N."/>
            <person name="Submissions S."/>
        </authorList>
    </citation>
    <scope>NUCLEOTIDE SEQUENCE [LARGE SCALE GENOMIC DNA]</scope>
    <source>
        <strain evidence="2">DSM 23920</strain>
    </source>
</reference>
<gene>
    <name evidence="1" type="ORF">SAMN05660909_00116</name>
</gene>
<evidence type="ECO:0000313" key="1">
    <source>
        <dbReference type="EMBL" id="SDZ91410.1"/>
    </source>
</evidence>
<dbReference type="EMBL" id="FNRL01000001">
    <property type="protein sequence ID" value="SDZ91410.1"/>
    <property type="molecule type" value="Genomic_DNA"/>
</dbReference>